<name>A0A0K0D3L8_ANGCA</name>
<sequence>VKGQLVIITGGASGLGKCIAQILSLEKGARIVILDINIQGSQETVASIVEKGGQAFAYYCDVRFEDDLKIAAEKIREEHGSVDIVVCNAAVLSFALFKELTVEQLRQSFEVNVLGTVNTIRAFLKPMEEKNSGQIVAVSSIAGFSGETFGLAYCPTKFAVRAVMECLQVELRDRGLEGIVCTTVKKIFVLFLEASVIKNFVWLVRYFSRGQFHFTSTSCISF</sequence>
<protein>
    <submittedName>
        <fullName evidence="4">Hydroxysteroid 17-beta dehydrogenase 10</fullName>
    </submittedName>
</protein>
<proteinExistence type="inferred from homology"/>
<reference evidence="4" key="2">
    <citation type="submission" date="2017-02" db="UniProtKB">
        <authorList>
            <consortium name="WormBaseParasite"/>
        </authorList>
    </citation>
    <scope>IDENTIFICATION</scope>
</reference>
<organism evidence="3 4">
    <name type="scientific">Angiostrongylus cantonensis</name>
    <name type="common">Rat lungworm</name>
    <dbReference type="NCBI Taxonomy" id="6313"/>
    <lineage>
        <taxon>Eukaryota</taxon>
        <taxon>Metazoa</taxon>
        <taxon>Ecdysozoa</taxon>
        <taxon>Nematoda</taxon>
        <taxon>Chromadorea</taxon>
        <taxon>Rhabditida</taxon>
        <taxon>Rhabditina</taxon>
        <taxon>Rhabditomorpha</taxon>
        <taxon>Strongyloidea</taxon>
        <taxon>Metastrongylidae</taxon>
        <taxon>Angiostrongylus</taxon>
    </lineage>
</organism>
<dbReference type="Gene3D" id="3.40.50.720">
    <property type="entry name" value="NAD(P)-binding Rossmann-like Domain"/>
    <property type="match status" value="1"/>
</dbReference>
<dbReference type="GO" id="GO:0016616">
    <property type="term" value="F:oxidoreductase activity, acting on the CH-OH group of donors, NAD or NADP as acceptor"/>
    <property type="evidence" value="ECO:0007669"/>
    <property type="project" value="TreeGrafter"/>
</dbReference>
<keyword evidence="3" id="KW-1185">Reference proteome</keyword>
<dbReference type="Pfam" id="PF00106">
    <property type="entry name" value="adh_short"/>
    <property type="match status" value="1"/>
</dbReference>
<reference evidence="3" key="1">
    <citation type="submission" date="2012-09" db="EMBL/GenBank/DDBJ databases">
        <authorList>
            <person name="Martin A.A."/>
        </authorList>
    </citation>
    <scope>NUCLEOTIDE SEQUENCE</scope>
</reference>
<accession>A0A0K0D3L8</accession>
<dbReference type="STRING" id="6313.A0A0K0D3L8"/>
<keyword evidence="2" id="KW-0560">Oxidoreductase</keyword>
<comment type="similarity">
    <text evidence="1">Belongs to the short-chain dehydrogenases/reductases (SDR) family.</text>
</comment>
<dbReference type="PRINTS" id="PR00081">
    <property type="entry name" value="GDHRDH"/>
</dbReference>
<dbReference type="GO" id="GO:0005811">
    <property type="term" value="C:lipid droplet"/>
    <property type="evidence" value="ECO:0007669"/>
    <property type="project" value="TreeGrafter"/>
</dbReference>
<evidence type="ECO:0000256" key="1">
    <source>
        <dbReference type="ARBA" id="ARBA00006484"/>
    </source>
</evidence>
<dbReference type="PANTHER" id="PTHR24322:SF736">
    <property type="entry name" value="RETINOL DEHYDROGENASE 10"/>
    <property type="match status" value="1"/>
</dbReference>
<evidence type="ECO:0000313" key="4">
    <source>
        <dbReference type="WBParaSite" id="ACAC_0000466301-mRNA-1"/>
    </source>
</evidence>
<dbReference type="InterPro" id="IPR002347">
    <property type="entry name" value="SDR_fam"/>
</dbReference>
<dbReference type="SUPFAM" id="SSF51735">
    <property type="entry name" value="NAD(P)-binding Rossmann-fold domains"/>
    <property type="match status" value="1"/>
</dbReference>
<dbReference type="AlphaFoldDB" id="A0A0K0D3L8"/>
<dbReference type="InterPro" id="IPR036291">
    <property type="entry name" value="NAD(P)-bd_dom_sf"/>
</dbReference>
<evidence type="ECO:0000313" key="3">
    <source>
        <dbReference type="Proteomes" id="UP000035642"/>
    </source>
</evidence>
<dbReference type="WBParaSite" id="ACAC_0000466301-mRNA-1">
    <property type="protein sequence ID" value="ACAC_0000466301-mRNA-1"/>
    <property type="gene ID" value="ACAC_0000466301"/>
</dbReference>
<dbReference type="Proteomes" id="UP000035642">
    <property type="component" value="Unassembled WGS sequence"/>
</dbReference>
<dbReference type="PANTHER" id="PTHR24322">
    <property type="entry name" value="PKSB"/>
    <property type="match status" value="1"/>
</dbReference>
<evidence type="ECO:0000256" key="2">
    <source>
        <dbReference type="ARBA" id="ARBA00023002"/>
    </source>
</evidence>